<evidence type="ECO:0000256" key="7">
    <source>
        <dbReference type="RuleBase" id="RU003435"/>
    </source>
</evidence>
<comment type="caution">
    <text evidence="10">The sequence shown here is derived from an EMBL/GenBank/DDBJ whole genome shotgun (WGS) entry which is preliminary data.</text>
</comment>
<proteinExistence type="inferred from homology"/>
<dbReference type="InterPro" id="IPR024077">
    <property type="entry name" value="Neurolysin/TOP_dom2"/>
</dbReference>
<feature type="domain" description="Peptidase M3A/M3B catalytic" evidence="8">
    <location>
        <begin position="315"/>
        <end position="419"/>
    </location>
</feature>
<reference evidence="10 11" key="1">
    <citation type="submission" date="2018-08" db="EMBL/GenBank/DDBJ databases">
        <title>Aphanomyces genome sequencing and annotation.</title>
        <authorList>
            <person name="Minardi D."/>
            <person name="Oidtmann B."/>
            <person name="Van Der Giezen M."/>
            <person name="Studholme D.J."/>
        </authorList>
    </citation>
    <scope>NUCLEOTIDE SEQUENCE [LARGE SCALE GENOMIC DNA]</scope>
    <source>
        <strain evidence="10 11">Si</strain>
    </source>
</reference>
<dbReference type="Pfam" id="PF19310">
    <property type="entry name" value="TOP_N"/>
    <property type="match status" value="1"/>
</dbReference>
<dbReference type="InterPro" id="IPR045666">
    <property type="entry name" value="OpdA_N"/>
</dbReference>
<evidence type="ECO:0000259" key="9">
    <source>
        <dbReference type="Pfam" id="PF19310"/>
    </source>
</evidence>
<dbReference type="InterPro" id="IPR045090">
    <property type="entry name" value="Pept_M3A_M3B"/>
</dbReference>
<dbReference type="GO" id="GO:0046872">
    <property type="term" value="F:metal ion binding"/>
    <property type="evidence" value="ECO:0007669"/>
    <property type="project" value="UniProtKB-UniRule"/>
</dbReference>
<keyword evidence="3 7" id="KW-0479">Metal-binding</keyword>
<keyword evidence="6 7" id="KW-0482">Metalloprotease</keyword>
<gene>
    <name evidence="10" type="ORF">DYB34_000791</name>
</gene>
<dbReference type="PANTHER" id="PTHR11804">
    <property type="entry name" value="PROTEASE M3 THIMET OLIGOPEPTIDASE-RELATED"/>
    <property type="match status" value="1"/>
</dbReference>
<dbReference type="Gene3D" id="3.40.390.10">
    <property type="entry name" value="Collagenase (Catalytic Domain)"/>
    <property type="match status" value="1"/>
</dbReference>
<sequence>MVNPLTRCLEDYSLPPFATLRVSDIVPAVRAAIAEMALDVNAIEDDLSDPDADISWATVMDRLEIIDDPVNRLWRIVIHLSSVADSPELRLAQSEVQAEVLTIQSRRAQSVPVFRAMQRLRASPILDATLNGVALNDTDKATFNAIHVKLKELSNRFDSNVLDSTNAFSYLVHDKAEMDGLPDAIVALTANNAVAAGHDLATATQGPWKFTLDWSLYWAVQRYATSRRLRETIYLANQAIASAAPFDNAPIMQQMIQLRRDRAQLLGFESYAALGLEDKMAPSVSAVQDLIDGMRNKFRPLGEAEVADVSAYAASQGAVLDGLFEFVARLFGLRIEAADTPQETWHPDVQYYQIRALDQPGTPVISQFYLDLYERGDEKKAGAWIEVMVGRSSVLRTDDKAHVRIPVFALMFNFATPVSVVSRPGIEACRSIHS</sequence>
<evidence type="ECO:0000256" key="6">
    <source>
        <dbReference type="ARBA" id="ARBA00023049"/>
    </source>
</evidence>
<evidence type="ECO:0000313" key="11">
    <source>
        <dbReference type="Proteomes" id="UP000283543"/>
    </source>
</evidence>
<dbReference type="Pfam" id="PF01432">
    <property type="entry name" value="Peptidase_M3"/>
    <property type="match status" value="1"/>
</dbReference>
<evidence type="ECO:0000256" key="2">
    <source>
        <dbReference type="ARBA" id="ARBA00022670"/>
    </source>
</evidence>
<name>A0A3R6VVJ3_APHAT</name>
<keyword evidence="4 7" id="KW-0378">Hydrolase</keyword>
<dbReference type="Proteomes" id="UP000283543">
    <property type="component" value="Unassembled WGS sequence"/>
</dbReference>
<organism evidence="10 11">
    <name type="scientific">Aphanomyces astaci</name>
    <name type="common">Crayfish plague agent</name>
    <dbReference type="NCBI Taxonomy" id="112090"/>
    <lineage>
        <taxon>Eukaryota</taxon>
        <taxon>Sar</taxon>
        <taxon>Stramenopiles</taxon>
        <taxon>Oomycota</taxon>
        <taxon>Saprolegniomycetes</taxon>
        <taxon>Saprolegniales</taxon>
        <taxon>Verrucalvaceae</taxon>
        <taxon>Aphanomyces</taxon>
    </lineage>
</organism>
<dbReference type="AlphaFoldDB" id="A0A3R6VVJ3"/>
<protein>
    <submittedName>
        <fullName evidence="10">Uncharacterized protein</fullName>
    </submittedName>
</protein>
<evidence type="ECO:0000256" key="3">
    <source>
        <dbReference type="ARBA" id="ARBA00022723"/>
    </source>
</evidence>
<dbReference type="Gene3D" id="1.10.1370.10">
    <property type="entry name" value="Neurolysin, domain 3"/>
    <property type="match status" value="1"/>
</dbReference>
<dbReference type="SUPFAM" id="SSF55486">
    <property type="entry name" value="Metalloproteases ('zincins'), catalytic domain"/>
    <property type="match status" value="1"/>
</dbReference>
<evidence type="ECO:0000259" key="8">
    <source>
        <dbReference type="Pfam" id="PF01432"/>
    </source>
</evidence>
<dbReference type="EMBL" id="QUTB01005405">
    <property type="protein sequence ID" value="RHY55693.1"/>
    <property type="molecule type" value="Genomic_DNA"/>
</dbReference>
<evidence type="ECO:0000256" key="4">
    <source>
        <dbReference type="ARBA" id="ARBA00022801"/>
    </source>
</evidence>
<evidence type="ECO:0000256" key="1">
    <source>
        <dbReference type="ARBA" id="ARBA00006040"/>
    </source>
</evidence>
<comment type="similarity">
    <text evidence="1 7">Belongs to the peptidase M3 family.</text>
</comment>
<accession>A0A3R6VVJ3</accession>
<dbReference type="InterPro" id="IPR001567">
    <property type="entry name" value="Pept_M3A_M3B_dom"/>
</dbReference>
<feature type="domain" description="Oligopeptidase A N-terminal" evidence="9">
    <location>
        <begin position="30"/>
        <end position="124"/>
    </location>
</feature>
<dbReference type="GO" id="GO:0004222">
    <property type="term" value="F:metalloendopeptidase activity"/>
    <property type="evidence" value="ECO:0007669"/>
    <property type="project" value="InterPro"/>
</dbReference>
<keyword evidence="2 7" id="KW-0645">Protease</keyword>
<dbReference type="InterPro" id="IPR024079">
    <property type="entry name" value="MetalloPept_cat_dom_sf"/>
</dbReference>
<keyword evidence="5 7" id="KW-0862">Zinc</keyword>
<dbReference type="VEuPathDB" id="FungiDB:H257_02704"/>
<dbReference type="PANTHER" id="PTHR11804:SF83">
    <property type="entry name" value="LD37516P"/>
    <property type="match status" value="1"/>
</dbReference>
<dbReference type="GO" id="GO:0006518">
    <property type="term" value="P:peptide metabolic process"/>
    <property type="evidence" value="ECO:0007669"/>
    <property type="project" value="TreeGrafter"/>
</dbReference>
<evidence type="ECO:0000256" key="5">
    <source>
        <dbReference type="ARBA" id="ARBA00022833"/>
    </source>
</evidence>
<evidence type="ECO:0000313" key="10">
    <source>
        <dbReference type="EMBL" id="RHY55693.1"/>
    </source>
</evidence>
<dbReference type="GO" id="GO:0006508">
    <property type="term" value="P:proteolysis"/>
    <property type="evidence" value="ECO:0007669"/>
    <property type="project" value="UniProtKB-KW"/>
</dbReference>
<comment type="cofactor">
    <cofactor evidence="7">
        <name>Zn(2+)</name>
        <dbReference type="ChEBI" id="CHEBI:29105"/>
    </cofactor>
    <text evidence="7">Binds 1 zinc ion.</text>
</comment>